<sequence length="302" mass="34042">MDRLKSILNEAHTSLSTEPRLAAIDWLATELGTSFDEAIADGCLKTFQSSCLDHPLSELLLTDPYSRRAFEKPRGYAGDAVMLDYIYRPARSSLDGLAGLIHEATTTLPNAKSILWRRDYLATLLGSLMRSREIAEVLSVASGHMRELDRLREITSDTNIIFTALDQDLSSISEARATYKEYNIFGENKNFTSLLKGRSIHKNYDLVYSAGLFDYLQDTTAVALMKAMFSRLKPGGVLSVANFTRDSHGRGFMAGFMDWCLIYRNEQDLQTLADAAFPKASYRIFRDQPRNVVYLEVFADRN</sequence>
<dbReference type="Gene3D" id="3.40.50.150">
    <property type="entry name" value="Vaccinia Virus protein VP39"/>
    <property type="match status" value="1"/>
</dbReference>
<dbReference type="Proteomes" id="UP000012488">
    <property type="component" value="Chromosome"/>
</dbReference>
<dbReference type="SUPFAM" id="SSF53335">
    <property type="entry name" value="S-adenosyl-L-methionine-dependent methyltransferases"/>
    <property type="match status" value="1"/>
</dbReference>
<gene>
    <name evidence="1" type="ORF">MMSR116_29185</name>
</gene>
<name>A0A6B9FYZ3_9HYPH</name>
<proteinExistence type="predicted"/>
<reference evidence="1 2" key="2">
    <citation type="journal article" date="2013" name="Genome Announc.">
        <title>Draft Genome Sequence of Methylobacterium mesophilicum Strain SR1.6/6, Isolated from Citrus sinensis.</title>
        <authorList>
            <person name="Marinho Almeida D."/>
            <person name="Dini-Andreote F."/>
            <person name="Camargo Neves A.A."/>
            <person name="Juca Ramos R.T."/>
            <person name="Andreote F.D."/>
            <person name="Carneiro A.R."/>
            <person name="Oliveira de Souza Lima A."/>
            <person name="Caracciolo Gomes de Sa P.H."/>
            <person name="Ribeiro Barbosa M.S."/>
            <person name="Araujo W.L."/>
            <person name="Silva A."/>
        </authorList>
    </citation>
    <scope>NUCLEOTIDE SEQUENCE [LARGE SCALE GENOMIC DNA]</scope>
    <source>
        <strain evidence="1 2">SR1.6/6</strain>
    </source>
</reference>
<dbReference type="EMBL" id="CP043538">
    <property type="protein sequence ID" value="QGY05514.1"/>
    <property type="molecule type" value="Genomic_DNA"/>
</dbReference>
<organism evidence="1 2">
    <name type="scientific">Methylobacterium mesophilicum SR1.6/6</name>
    <dbReference type="NCBI Taxonomy" id="908290"/>
    <lineage>
        <taxon>Bacteria</taxon>
        <taxon>Pseudomonadati</taxon>
        <taxon>Pseudomonadota</taxon>
        <taxon>Alphaproteobacteria</taxon>
        <taxon>Hyphomicrobiales</taxon>
        <taxon>Methylobacteriaceae</taxon>
        <taxon>Methylobacterium</taxon>
    </lineage>
</organism>
<reference evidence="1 2" key="1">
    <citation type="journal article" date="2012" name="Genet. Mol. Biol.">
        <title>Analysis of 16S rRNA and mxaF genes revealing insights into Methylobacterium niche-specific plant association.</title>
        <authorList>
            <person name="Dourado M.N."/>
            <person name="Andreote F.D."/>
            <person name="Dini-Andreote F."/>
            <person name="Conti R."/>
            <person name="Araujo J.M."/>
            <person name="Araujo W.L."/>
        </authorList>
    </citation>
    <scope>NUCLEOTIDE SEQUENCE [LARGE SCALE GENOMIC DNA]</scope>
    <source>
        <strain evidence="1 2">SR1.6/6</strain>
    </source>
</reference>
<evidence type="ECO:0000313" key="2">
    <source>
        <dbReference type="Proteomes" id="UP000012488"/>
    </source>
</evidence>
<evidence type="ECO:0000313" key="1">
    <source>
        <dbReference type="EMBL" id="QGY05514.1"/>
    </source>
</evidence>
<keyword evidence="1" id="KW-0489">Methyltransferase</keyword>
<protein>
    <submittedName>
        <fullName evidence="1">Class I SAM-dependent methyltransferase</fullName>
    </submittedName>
</protein>
<dbReference type="GO" id="GO:0008168">
    <property type="term" value="F:methyltransferase activity"/>
    <property type="evidence" value="ECO:0007669"/>
    <property type="project" value="UniProtKB-KW"/>
</dbReference>
<dbReference type="KEGG" id="mmes:MMSR116_29185"/>
<dbReference type="RefSeq" id="WP_158169214.1">
    <property type="nucleotide sequence ID" value="NZ_CP043538.1"/>
</dbReference>
<dbReference type="InterPro" id="IPR029063">
    <property type="entry name" value="SAM-dependent_MTases_sf"/>
</dbReference>
<dbReference type="OrthoDB" id="428497at2"/>
<accession>A0A6B9FYZ3</accession>
<dbReference type="AlphaFoldDB" id="A0A6B9FYZ3"/>
<dbReference type="GO" id="GO:0032259">
    <property type="term" value="P:methylation"/>
    <property type="evidence" value="ECO:0007669"/>
    <property type="project" value="UniProtKB-KW"/>
</dbReference>
<keyword evidence="1" id="KW-0808">Transferase</keyword>